<dbReference type="OrthoDB" id="498590at2759"/>
<dbReference type="PROSITE" id="PS51425">
    <property type="entry name" value="SCD"/>
    <property type="match status" value="1"/>
</dbReference>
<dbReference type="InterPro" id="IPR013721">
    <property type="entry name" value="STAG"/>
</dbReference>
<evidence type="ECO:0000256" key="1">
    <source>
        <dbReference type="SAM" id="MobiDB-lite"/>
    </source>
</evidence>
<dbReference type="GO" id="GO:0008278">
    <property type="term" value="C:cohesin complex"/>
    <property type="evidence" value="ECO:0007669"/>
    <property type="project" value="TreeGrafter"/>
</dbReference>
<dbReference type="Pfam" id="PF08514">
    <property type="entry name" value="STAG"/>
    <property type="match status" value="1"/>
</dbReference>
<dbReference type="GO" id="GO:0005634">
    <property type="term" value="C:nucleus"/>
    <property type="evidence" value="ECO:0007669"/>
    <property type="project" value="TreeGrafter"/>
</dbReference>
<proteinExistence type="predicted"/>
<accession>A0A1B7TFY5</accession>
<organism evidence="3 4">
    <name type="scientific">Hanseniaspora valbyensis NRRL Y-1626</name>
    <dbReference type="NCBI Taxonomy" id="766949"/>
    <lineage>
        <taxon>Eukaryota</taxon>
        <taxon>Fungi</taxon>
        <taxon>Dikarya</taxon>
        <taxon>Ascomycota</taxon>
        <taxon>Saccharomycotina</taxon>
        <taxon>Saccharomycetes</taxon>
        <taxon>Saccharomycodales</taxon>
        <taxon>Saccharomycodaceae</taxon>
        <taxon>Hanseniaspora</taxon>
    </lineage>
</organism>
<dbReference type="AlphaFoldDB" id="A0A1B7TFY5"/>
<dbReference type="PANTHER" id="PTHR11199:SF0">
    <property type="entry name" value="LD34181P-RELATED"/>
    <property type="match status" value="1"/>
</dbReference>
<dbReference type="InterPro" id="IPR020839">
    <property type="entry name" value="SCD"/>
</dbReference>
<dbReference type="GO" id="GO:0000785">
    <property type="term" value="C:chromatin"/>
    <property type="evidence" value="ECO:0007669"/>
    <property type="project" value="TreeGrafter"/>
</dbReference>
<sequence>MSGLRRSARIKDGPEVDYTLSKGQDENYNSSDQSDEEGYVSGEKRQISKHNNFSSNKKLKKGERKMNRQELEENFKELSEEFIPTKLFTALAFESTGDDEEEEVEFSVSKLVNNWLDSYEDDSTKGRKEIINLILNCCGALILAEDHDVNDTTTAETTVAEFEIFFEKQAIFEYYLFHSKNNDKKSVKYKNLYKNFRQFFKKLIVEADNRGLIAIEIEDPEEDDEELTVNPLIFDLLIWFSKFGSSKINPFRLVSTIALYEVQSAVIQLIPAKNAQTQSLSNMITKEEKKKRSNKKAIDNWNEKLQSDLSYINVLKSIVDDSLAACFEHRVRDTDEAIRSISIKYLERWIEILPSKFYHANYLKCFGWLLTDISPNVRSFALLSLSNTIKFIINKNSNIITPLESFCKKYIFKIIDIVITDKELECRILAGEVINLVNEIGWLSAKQSLVLSSLIFMDSDNFQIRPTVGAKNKESRFLSTISKIFFSSETSKYHGKSKRNQTDLSNEDEDEISDIDNDDSDEEKDISMDINVGEKAVTSQNNVMVICDFVSFFLDAFTCFVAVSTGVSTYETFEVSNSQIEIETFESYQEIITQAMEFLSVRFKRKLVGLAKFITNKDEISKDEFSQFKTSKFTIESLNKTDLLLILLNGFCKGLYEQKKNSSDEFAPYVVQFLPQIFKEYMTTSATSNQIDIIVKILSFFTHDQFSSDAVLDAITSTCQKAFLGNMIITNDDIMKKNAFTSLFAFYAQNTSSKYSSYWTNEIQILLDKTITYMEKTVFVEPKKYPDTNFDVFTKELFLLYVNKLVILVRFFNVDISRKFWKLFEKTVSDNVIALLDELKENNVVSFEIYFVTVLKIALGLQSNVDQSNFNSESSKILTIYDKMKSLFSQLYHIEYDSDVLGDLRLNVGNTLLDIKLVYESTVDQISLQNDNINPSEFIIGENVFDYLKETFIYQETKVLNESTENIDQNNQELLKLSIFVLKIKNLLIHENINMQDSSLWQRILLKKERLGSDYFAIIS</sequence>
<dbReference type="InterPro" id="IPR039662">
    <property type="entry name" value="Cohesin_Scc3/SA"/>
</dbReference>
<dbReference type="GO" id="GO:0007062">
    <property type="term" value="P:sister chromatid cohesion"/>
    <property type="evidence" value="ECO:0007669"/>
    <property type="project" value="UniProtKB-ARBA"/>
</dbReference>
<evidence type="ECO:0000313" key="3">
    <source>
        <dbReference type="EMBL" id="OBA27641.1"/>
    </source>
</evidence>
<reference evidence="4" key="1">
    <citation type="journal article" date="2016" name="Proc. Natl. Acad. Sci. U.S.A.">
        <title>Comparative genomics of biotechnologically important yeasts.</title>
        <authorList>
            <person name="Riley R."/>
            <person name="Haridas S."/>
            <person name="Wolfe K.H."/>
            <person name="Lopes M.R."/>
            <person name="Hittinger C.T."/>
            <person name="Goeker M."/>
            <person name="Salamov A.A."/>
            <person name="Wisecaver J.H."/>
            <person name="Long T.M."/>
            <person name="Calvey C.H."/>
            <person name="Aerts A.L."/>
            <person name="Barry K.W."/>
            <person name="Choi C."/>
            <person name="Clum A."/>
            <person name="Coughlan A.Y."/>
            <person name="Deshpande S."/>
            <person name="Douglass A.P."/>
            <person name="Hanson S.J."/>
            <person name="Klenk H.-P."/>
            <person name="LaButti K.M."/>
            <person name="Lapidus A."/>
            <person name="Lindquist E.A."/>
            <person name="Lipzen A.M."/>
            <person name="Meier-Kolthoff J.P."/>
            <person name="Ohm R.A."/>
            <person name="Otillar R.P."/>
            <person name="Pangilinan J.L."/>
            <person name="Peng Y."/>
            <person name="Rokas A."/>
            <person name="Rosa C.A."/>
            <person name="Scheuner C."/>
            <person name="Sibirny A.A."/>
            <person name="Slot J.C."/>
            <person name="Stielow J.B."/>
            <person name="Sun H."/>
            <person name="Kurtzman C.P."/>
            <person name="Blackwell M."/>
            <person name="Grigoriev I.V."/>
            <person name="Jeffries T.W."/>
        </authorList>
    </citation>
    <scope>NUCLEOTIDE SEQUENCE [LARGE SCALE GENOMIC DNA]</scope>
    <source>
        <strain evidence="4">NRRL Y-1626</strain>
    </source>
</reference>
<dbReference type="GO" id="GO:0003682">
    <property type="term" value="F:chromatin binding"/>
    <property type="evidence" value="ECO:0007669"/>
    <property type="project" value="TreeGrafter"/>
</dbReference>
<evidence type="ECO:0000313" key="4">
    <source>
        <dbReference type="Proteomes" id="UP000092321"/>
    </source>
</evidence>
<feature type="region of interest" description="Disordered" evidence="1">
    <location>
        <begin position="1"/>
        <end position="66"/>
    </location>
</feature>
<feature type="region of interest" description="Disordered" evidence="1">
    <location>
        <begin position="494"/>
        <end position="524"/>
    </location>
</feature>
<name>A0A1B7TFY5_9ASCO</name>
<protein>
    <recommendedName>
        <fullName evidence="2">SCD domain-containing protein</fullName>
    </recommendedName>
</protein>
<dbReference type="EMBL" id="LXPE01000007">
    <property type="protein sequence ID" value="OBA27641.1"/>
    <property type="molecule type" value="Genomic_DNA"/>
</dbReference>
<dbReference type="Proteomes" id="UP000092321">
    <property type="component" value="Unassembled WGS sequence"/>
</dbReference>
<dbReference type="SUPFAM" id="SSF48371">
    <property type="entry name" value="ARM repeat"/>
    <property type="match status" value="2"/>
</dbReference>
<dbReference type="InterPro" id="IPR016024">
    <property type="entry name" value="ARM-type_fold"/>
</dbReference>
<dbReference type="PANTHER" id="PTHR11199">
    <property type="entry name" value="STROMAL ANTIGEN"/>
    <property type="match status" value="1"/>
</dbReference>
<comment type="caution">
    <text evidence="3">The sequence shown here is derived from an EMBL/GenBank/DDBJ whole genome shotgun (WGS) entry which is preliminary data.</text>
</comment>
<keyword evidence="4" id="KW-1185">Reference proteome</keyword>
<feature type="compositionally biased region" description="Acidic residues" evidence="1">
    <location>
        <begin position="505"/>
        <end position="524"/>
    </location>
</feature>
<evidence type="ECO:0000259" key="2">
    <source>
        <dbReference type="PROSITE" id="PS51425"/>
    </source>
</evidence>
<gene>
    <name evidence="3" type="ORF">HANVADRAFT_52088</name>
</gene>
<dbReference type="Pfam" id="PF21581">
    <property type="entry name" value="SCD"/>
    <property type="match status" value="1"/>
</dbReference>
<feature type="domain" description="SCD" evidence="2">
    <location>
        <begin position="327"/>
        <end position="417"/>
    </location>
</feature>